<evidence type="ECO:0000313" key="12">
    <source>
        <dbReference type="Proteomes" id="UP000564536"/>
    </source>
</evidence>
<dbReference type="NCBIfam" id="NF010030">
    <property type="entry name" value="PRK13505.1"/>
    <property type="match status" value="1"/>
</dbReference>
<reference evidence="11" key="1">
    <citation type="submission" date="2015-03" db="EMBL/GenBank/DDBJ databases">
        <authorList>
            <person name="Ferrari E."/>
            <person name="Walter M.C."/>
            <person name="Huptas C."/>
            <person name="Scherer S."/>
            <person name="Mueller-Herbst S."/>
        </authorList>
    </citation>
    <scope>NUCLEOTIDE SEQUENCE [LARGE SCALE GENOMIC DNA]</scope>
    <source>
        <strain evidence="11">LWP01</strain>
    </source>
</reference>
<keyword evidence="2 8" id="KW-0554">One-carbon metabolism</keyword>
<evidence type="ECO:0000256" key="7">
    <source>
        <dbReference type="ARBA" id="ARBA00061363"/>
    </source>
</evidence>
<dbReference type="FunFam" id="3.10.410.10:FF:000001">
    <property type="entry name" value="Putative formate--tetrahydrofolate ligase"/>
    <property type="match status" value="1"/>
</dbReference>
<sequence>MANKVKSDIEIASVAEIKPITEVAEAIGLSVDELELFGKYKAKLSYETIRSLEGKENGKLVLVTAINPTPAGEGKSTVTVGLGDALSKKGKQTMIALREPSLGPTMGIKGGATGGGYAQVIPMEDINLHFTGDFHAITAANNALSAFIDNHMQQGNELRIDQRRIVWKRVVDLNDRALRKVIVGLGGPIQGVPREDGFDITVASEIMAIICLASDLKDLKHRLSEIVIGYNYEREPVTVGEMGYEGALTLLLKEALKPNLVQTLEHTPAIVHGGPFANIAHGCNSISATKTALKLGDYVVTEAGFGADLGAEKFLDIKVPALGKAPDCVVIVATIRALKMHGGVAKTELGAENVKALIKGFANLQKHVDTVQQFGLPYVIAINKFITDSDAEVAQLEALCKEYNIPFSLTEVWEKGGNGGLELAEKVIEAVESGKANYTRMYDDADSMEEKLEAIVTKVYGGLGVELSSKAQKQITEFKKYGWDRYPICMAKTQYSLTDDPTMLGRPTDFVIHIREFIPKLGAGFVVALTGDVMTMPGLPKKPAALNMDVDEKGNAVGLF</sequence>
<dbReference type="GO" id="GO:0005524">
    <property type="term" value="F:ATP binding"/>
    <property type="evidence" value="ECO:0007669"/>
    <property type="project" value="UniProtKB-UniRule"/>
</dbReference>
<keyword evidence="3 8" id="KW-0436">Ligase</keyword>
<dbReference type="Proteomes" id="UP000564536">
    <property type="component" value="Unassembled WGS sequence"/>
</dbReference>
<dbReference type="EC" id="6.3.4.3" evidence="8"/>
<evidence type="ECO:0000256" key="2">
    <source>
        <dbReference type="ARBA" id="ARBA00022563"/>
    </source>
</evidence>
<dbReference type="InterPro" id="IPR027417">
    <property type="entry name" value="P-loop_NTPase"/>
</dbReference>
<reference evidence="10 12" key="3">
    <citation type="submission" date="2020-03" db="EMBL/GenBank/DDBJ databases">
        <title>Soil Listeria distribution.</title>
        <authorList>
            <person name="Liao J."/>
            <person name="Wiedmann M."/>
        </authorList>
    </citation>
    <scope>NUCLEOTIDE SEQUENCE [LARGE SCALE GENOMIC DNA]</scope>
    <source>
        <strain evidence="10 12">FSL L7-1523</strain>
    </source>
</reference>
<comment type="similarity">
    <text evidence="7 8">Belongs to the formate--tetrahydrofolate ligase family.</text>
</comment>
<evidence type="ECO:0000256" key="6">
    <source>
        <dbReference type="ARBA" id="ARBA00049033"/>
    </source>
</evidence>
<dbReference type="Gene3D" id="3.30.1510.10">
    <property type="entry name" value="Domain 2, N(10)-formyltetrahydrofolate synthetase"/>
    <property type="match status" value="1"/>
</dbReference>
<evidence type="ECO:0000313" key="11">
    <source>
        <dbReference type="Proteomes" id="UP000223060"/>
    </source>
</evidence>
<proteinExistence type="inferred from homology"/>
<dbReference type="UniPathway" id="UPA00193"/>
<dbReference type="GO" id="GO:0004329">
    <property type="term" value="F:formate-tetrahydrofolate ligase activity"/>
    <property type="evidence" value="ECO:0007669"/>
    <property type="project" value="UniProtKB-UniRule"/>
</dbReference>
<dbReference type="SUPFAM" id="SSF52540">
    <property type="entry name" value="P-loop containing nucleoside triphosphate hydrolases"/>
    <property type="match status" value="1"/>
</dbReference>
<keyword evidence="5 8" id="KW-0067">ATP-binding</keyword>
<dbReference type="HAMAP" id="MF_01543">
    <property type="entry name" value="FTHFS"/>
    <property type="match status" value="1"/>
</dbReference>
<comment type="pathway">
    <text evidence="1 8">One-carbon metabolism; tetrahydrofolate interconversion.</text>
</comment>
<comment type="catalytic activity">
    <reaction evidence="6 8">
        <text>(6S)-5,6,7,8-tetrahydrofolate + formate + ATP = (6R)-10-formyltetrahydrofolate + ADP + phosphate</text>
        <dbReference type="Rhea" id="RHEA:20221"/>
        <dbReference type="ChEBI" id="CHEBI:15740"/>
        <dbReference type="ChEBI" id="CHEBI:30616"/>
        <dbReference type="ChEBI" id="CHEBI:43474"/>
        <dbReference type="ChEBI" id="CHEBI:57453"/>
        <dbReference type="ChEBI" id="CHEBI:195366"/>
        <dbReference type="ChEBI" id="CHEBI:456216"/>
        <dbReference type="EC" id="6.3.4.3"/>
    </reaction>
</comment>
<dbReference type="PROSITE" id="PS00722">
    <property type="entry name" value="FTHFS_2"/>
    <property type="match status" value="1"/>
</dbReference>
<dbReference type="Gene3D" id="3.10.410.10">
    <property type="entry name" value="Formyltetrahydrofolate synthetase, domain 3"/>
    <property type="match status" value="1"/>
</dbReference>
<organism evidence="9 11">
    <name type="scientific">Listeria weihenstephanensis</name>
    <dbReference type="NCBI Taxonomy" id="1006155"/>
    <lineage>
        <taxon>Bacteria</taxon>
        <taxon>Bacillati</taxon>
        <taxon>Bacillota</taxon>
        <taxon>Bacilli</taxon>
        <taxon>Bacillales</taxon>
        <taxon>Listeriaceae</taxon>
        <taxon>Listeria</taxon>
    </lineage>
</organism>
<evidence type="ECO:0000256" key="8">
    <source>
        <dbReference type="HAMAP-Rule" id="MF_01543"/>
    </source>
</evidence>
<dbReference type="CDD" id="cd00477">
    <property type="entry name" value="FTHFS"/>
    <property type="match status" value="1"/>
</dbReference>
<dbReference type="Gene3D" id="3.40.50.300">
    <property type="entry name" value="P-loop containing nucleotide triphosphate hydrolases"/>
    <property type="match status" value="1"/>
</dbReference>
<evidence type="ECO:0000313" key="9">
    <source>
        <dbReference type="EMBL" id="AQY50833.1"/>
    </source>
</evidence>
<dbReference type="PROSITE" id="PS00721">
    <property type="entry name" value="FTHFS_1"/>
    <property type="match status" value="1"/>
</dbReference>
<reference evidence="9" key="2">
    <citation type="submission" date="2015-03" db="EMBL/GenBank/DDBJ databases">
        <authorList>
            <person name="Murphy D."/>
        </authorList>
    </citation>
    <scope>NUCLEOTIDE SEQUENCE [LARGE SCALE GENOMIC DNA]</scope>
    <source>
        <strain evidence="9">WS 4560</strain>
    </source>
</reference>
<name>A0A1S7FTW3_9LIST</name>
<dbReference type="RefSeq" id="WP_036063234.1">
    <property type="nucleotide sequence ID" value="NZ_CP011102.1"/>
</dbReference>
<gene>
    <name evidence="8" type="primary">fhs</name>
    <name evidence="10" type="ORF">HB943_15135</name>
    <name evidence="9" type="ORF">UE46_07115</name>
</gene>
<protein>
    <recommendedName>
        <fullName evidence="8">Formate--tetrahydrofolate ligase</fullName>
        <ecNumber evidence="8">6.3.4.3</ecNumber>
    </recommendedName>
    <alternativeName>
        <fullName evidence="8">Formyltetrahydrofolate synthetase</fullName>
        <shortName evidence="8">FHS</shortName>
        <shortName evidence="8">FTHFS</shortName>
    </alternativeName>
</protein>
<dbReference type="InterPro" id="IPR000559">
    <property type="entry name" value="Formate_THF_ligase"/>
</dbReference>
<dbReference type="GO" id="GO:0035999">
    <property type="term" value="P:tetrahydrofolate interconversion"/>
    <property type="evidence" value="ECO:0007669"/>
    <property type="project" value="UniProtKB-UniRule"/>
</dbReference>
<keyword evidence="4 8" id="KW-0547">Nucleotide-binding</keyword>
<dbReference type="EMBL" id="CP011102">
    <property type="protein sequence ID" value="AQY50833.1"/>
    <property type="molecule type" value="Genomic_DNA"/>
</dbReference>
<evidence type="ECO:0000256" key="1">
    <source>
        <dbReference type="ARBA" id="ARBA00004777"/>
    </source>
</evidence>
<dbReference type="FunFam" id="3.30.1510.10:FF:000001">
    <property type="entry name" value="Formate--tetrahydrofolate ligase"/>
    <property type="match status" value="1"/>
</dbReference>
<evidence type="ECO:0000256" key="5">
    <source>
        <dbReference type="ARBA" id="ARBA00022840"/>
    </source>
</evidence>
<accession>A0A1S7FTW3</accession>
<evidence type="ECO:0000313" key="10">
    <source>
        <dbReference type="EMBL" id="MBC1501934.1"/>
    </source>
</evidence>
<evidence type="ECO:0000256" key="3">
    <source>
        <dbReference type="ARBA" id="ARBA00022598"/>
    </source>
</evidence>
<dbReference type="EMBL" id="JAARRL010000034">
    <property type="protein sequence ID" value="MBC1501934.1"/>
    <property type="molecule type" value="Genomic_DNA"/>
</dbReference>
<evidence type="ECO:0000256" key="4">
    <source>
        <dbReference type="ARBA" id="ARBA00022741"/>
    </source>
</evidence>
<dbReference type="AlphaFoldDB" id="A0A1S7FTW3"/>
<feature type="binding site" evidence="8">
    <location>
        <begin position="69"/>
        <end position="76"/>
    </location>
    <ligand>
        <name>ATP</name>
        <dbReference type="ChEBI" id="CHEBI:30616"/>
    </ligand>
</feature>
<dbReference type="KEGG" id="lwi:UE46_07115"/>
<dbReference type="Pfam" id="PF01268">
    <property type="entry name" value="FTHFS"/>
    <property type="match status" value="1"/>
</dbReference>
<dbReference type="InterPro" id="IPR020628">
    <property type="entry name" value="Formate_THF_ligase_CS"/>
</dbReference>
<dbReference type="Proteomes" id="UP000223060">
    <property type="component" value="Chromosome"/>
</dbReference>
<keyword evidence="11" id="KW-1185">Reference proteome</keyword>